<feature type="domain" description="Carbamoyltransferase" evidence="2">
    <location>
        <begin position="6"/>
        <end position="353"/>
    </location>
</feature>
<dbReference type="Gene3D" id="3.90.870.20">
    <property type="entry name" value="Carbamoyltransferase, C-terminal domain"/>
    <property type="match status" value="1"/>
</dbReference>
<evidence type="ECO:0000256" key="1">
    <source>
        <dbReference type="ARBA" id="ARBA00006129"/>
    </source>
</evidence>
<keyword evidence="4" id="KW-0808">Transferase</keyword>
<sequence>MEKIAILGISAYYHDSAAALIVDGEVMAAAQEERFSRKKHDSRFPMQAIRYVLEESDVTFENLAAIVFYDKPLLKFERLLETYHAFAPRGVRSFIASMPVWLKEKLFMRRLLRKHLRPFGKTNAQLLFSEHHLSHAASAFYPSPFVKAAILTIDGVGEWVTTAIAIGEDSGIRVLKEMHFPHSIGLLYSSFTYFLGFKVNSGEYKLMGLAPYGDPNSPQTKLFKEKILRELVDLRDDGSVILNMEYFGFATHLTMINHKKWEKLFGFLRREPESGISPEHTNLAFAIQQVLEEIIIRLVYTTRKLTGCRQLTLAGGVALNCVSNSKIVSFGIFDEVWIQPAAGDAGGALGAALAVCHIYFGKPRQMENIGKDGMKYAYLGPSFSNTEIQKRLNRMDVIYTCFAGFEELISTVSGELADGKIVGWFQDRMEFGPRALGNRSILADPRNLKMQKKLNLKIKFREGFRPFAPSVLMEDAAIYFSFKGASPYMLFVALLKEEWKLPAADNRVDDIYERLYLPRSVIPAVTHLDYSARVQTVSRESNPKFWALLQAFKEKTGIGMLVNTSFNVRGEPLVCTPEDAYRDLMCSEMDCLVMGNFLLYRNAQKPLLQKQGAFVYSD</sequence>
<dbReference type="Gene3D" id="3.30.420.40">
    <property type="match status" value="2"/>
</dbReference>
<accession>A0A5J4S5Y1</accession>
<dbReference type="Pfam" id="PF16861">
    <property type="entry name" value="Carbam_trans_C"/>
    <property type="match status" value="1"/>
</dbReference>
<protein>
    <submittedName>
        <fullName evidence="4">Decarbamoylnovobiocin carbamoyltransferase</fullName>
        <ecNumber evidence="4">2.1.3.12</ecNumber>
    </submittedName>
</protein>
<organism evidence="4">
    <name type="scientific">termite gut metagenome</name>
    <dbReference type="NCBI Taxonomy" id="433724"/>
    <lineage>
        <taxon>unclassified sequences</taxon>
        <taxon>metagenomes</taxon>
        <taxon>organismal metagenomes</taxon>
    </lineage>
</organism>
<dbReference type="EMBL" id="SNRY01000384">
    <property type="protein sequence ID" value="KAA6341496.1"/>
    <property type="molecule type" value="Genomic_DNA"/>
</dbReference>
<dbReference type="PANTHER" id="PTHR34847:SF1">
    <property type="entry name" value="NODULATION PROTEIN U"/>
    <property type="match status" value="1"/>
</dbReference>
<dbReference type="InterPro" id="IPR003696">
    <property type="entry name" value="Carbtransf_dom"/>
</dbReference>
<dbReference type="Pfam" id="PF02543">
    <property type="entry name" value="Carbam_trans_N"/>
    <property type="match status" value="1"/>
</dbReference>
<dbReference type="InterPro" id="IPR038152">
    <property type="entry name" value="Carbam_trans_C_sf"/>
</dbReference>
<evidence type="ECO:0000259" key="3">
    <source>
        <dbReference type="Pfam" id="PF16861"/>
    </source>
</evidence>
<dbReference type="EC" id="2.1.3.12" evidence="4"/>
<evidence type="ECO:0000313" key="4">
    <source>
        <dbReference type="EMBL" id="KAA6341496.1"/>
    </source>
</evidence>
<dbReference type="InterPro" id="IPR031730">
    <property type="entry name" value="Carbam_trans_C"/>
</dbReference>
<reference evidence="4" key="1">
    <citation type="submission" date="2019-03" db="EMBL/GenBank/DDBJ databases">
        <title>Single cell metagenomics reveals metabolic interactions within the superorganism composed of flagellate Streblomastix strix and complex community of Bacteroidetes bacteria on its surface.</title>
        <authorList>
            <person name="Treitli S.C."/>
            <person name="Kolisko M."/>
            <person name="Husnik F."/>
            <person name="Keeling P."/>
            <person name="Hampl V."/>
        </authorList>
    </citation>
    <scope>NUCLEOTIDE SEQUENCE</scope>
    <source>
        <strain evidence="4">STM</strain>
    </source>
</reference>
<dbReference type="SUPFAM" id="SSF53067">
    <property type="entry name" value="Actin-like ATPase domain"/>
    <property type="match status" value="1"/>
</dbReference>
<dbReference type="InterPro" id="IPR043129">
    <property type="entry name" value="ATPase_NBD"/>
</dbReference>
<proteinExistence type="inferred from homology"/>
<comment type="similarity">
    <text evidence="1">Belongs to the NodU/CmcH family.</text>
</comment>
<name>A0A5J4S5Y1_9ZZZZ</name>
<dbReference type="PANTHER" id="PTHR34847">
    <property type="entry name" value="NODULATION PROTEIN U"/>
    <property type="match status" value="1"/>
</dbReference>
<dbReference type="CDD" id="cd24098">
    <property type="entry name" value="ASKHA_NBD_TobZ_N"/>
    <property type="match status" value="1"/>
</dbReference>
<gene>
    <name evidence="4" type="ORF">EZS27_010696</name>
</gene>
<dbReference type="GO" id="GO:0016740">
    <property type="term" value="F:transferase activity"/>
    <property type="evidence" value="ECO:0007669"/>
    <property type="project" value="UniProtKB-KW"/>
</dbReference>
<feature type="domain" description="Carbamoyltransferase C-terminal" evidence="3">
    <location>
        <begin position="415"/>
        <end position="600"/>
    </location>
</feature>
<comment type="caution">
    <text evidence="4">The sequence shown here is derived from an EMBL/GenBank/DDBJ whole genome shotgun (WGS) entry which is preliminary data.</text>
</comment>
<evidence type="ECO:0000259" key="2">
    <source>
        <dbReference type="Pfam" id="PF02543"/>
    </source>
</evidence>
<dbReference type="InterPro" id="IPR051338">
    <property type="entry name" value="NodU/CmcH_Carbamoyltrnsfr"/>
</dbReference>
<dbReference type="AlphaFoldDB" id="A0A5J4S5Y1"/>